<organism evidence="1 2">
    <name type="scientific">Spartinivicinus poritis</name>
    <dbReference type="NCBI Taxonomy" id="2994640"/>
    <lineage>
        <taxon>Bacteria</taxon>
        <taxon>Pseudomonadati</taxon>
        <taxon>Pseudomonadota</taxon>
        <taxon>Gammaproteobacteria</taxon>
        <taxon>Oceanospirillales</taxon>
        <taxon>Zooshikellaceae</taxon>
        <taxon>Spartinivicinus</taxon>
    </lineage>
</organism>
<gene>
    <name evidence="1" type="ORF">ORQ98_28095</name>
</gene>
<dbReference type="Proteomes" id="UP001528823">
    <property type="component" value="Unassembled WGS sequence"/>
</dbReference>
<keyword evidence="2" id="KW-1185">Reference proteome</keyword>
<evidence type="ECO:0000313" key="1">
    <source>
        <dbReference type="EMBL" id="MDE1465832.1"/>
    </source>
</evidence>
<dbReference type="RefSeq" id="WP_274692135.1">
    <property type="nucleotide sequence ID" value="NZ_JAPMOU010000090.1"/>
</dbReference>
<dbReference type="EMBL" id="JAPMOU010000090">
    <property type="protein sequence ID" value="MDE1465832.1"/>
    <property type="molecule type" value="Genomic_DNA"/>
</dbReference>
<sequence length="123" mass="13690">MKKWGIVTKLIGVIVFFPVIESYCIADSITVAAEQVAAEVKPVQLTDWGDTIRVSLNYLPPKVSLLKVKHGAAELIDCNDHTGYKIPFWPNILLSKDQLPVTLCVVAYDQADNSSMPWEFALK</sequence>
<comment type="caution">
    <text evidence="1">The sequence shown here is derived from an EMBL/GenBank/DDBJ whole genome shotgun (WGS) entry which is preliminary data.</text>
</comment>
<reference evidence="1 2" key="1">
    <citation type="submission" date="2022-11" db="EMBL/GenBank/DDBJ databases">
        <title>Spartinivicinus poritis sp. nov., isolated from scleractinian coral Porites lutea.</title>
        <authorList>
            <person name="Zhang G."/>
            <person name="Cai L."/>
            <person name="Wei Q."/>
        </authorList>
    </citation>
    <scope>NUCLEOTIDE SEQUENCE [LARGE SCALE GENOMIC DNA]</scope>
    <source>
        <strain evidence="1 2">A2-2</strain>
    </source>
</reference>
<evidence type="ECO:0000313" key="2">
    <source>
        <dbReference type="Proteomes" id="UP001528823"/>
    </source>
</evidence>
<accession>A0ABT5UHF8</accession>
<proteinExistence type="predicted"/>
<protein>
    <submittedName>
        <fullName evidence="1">Uncharacterized protein</fullName>
    </submittedName>
</protein>
<name>A0ABT5UHF8_9GAMM</name>